<dbReference type="EMBL" id="FLRB01000013">
    <property type="protein sequence ID" value="SBT21936.1"/>
    <property type="molecule type" value="Genomic_DNA"/>
</dbReference>
<dbReference type="GO" id="GO:0003824">
    <property type="term" value="F:catalytic activity"/>
    <property type="evidence" value="ECO:0007669"/>
    <property type="project" value="InterPro"/>
</dbReference>
<dbReference type="InterPro" id="IPR005302">
    <property type="entry name" value="MoCF_Sase_C"/>
</dbReference>
<evidence type="ECO:0000313" key="2">
    <source>
        <dbReference type="EMBL" id="SBT18981.1"/>
    </source>
</evidence>
<evidence type="ECO:0000313" key="4">
    <source>
        <dbReference type="Proteomes" id="UP000092840"/>
    </source>
</evidence>
<reference evidence="3 4" key="1">
    <citation type="submission" date="2016-06" db="EMBL/GenBank/DDBJ databases">
        <authorList>
            <person name="Rodrigo-Torres L."/>
            <person name="Arahal D.R."/>
        </authorList>
    </citation>
    <scope>NUCLEOTIDE SEQUENCE [LARGE SCALE GENOMIC DNA]</scope>
    <source>
        <strain evidence="3 4">CECT 5116</strain>
    </source>
</reference>
<name>A0A1C3JUQ3_9GAMM</name>
<dbReference type="Proteomes" id="UP000092840">
    <property type="component" value="Unassembled WGS sequence"/>
</dbReference>
<dbReference type="RefSeq" id="WP_244502970.1">
    <property type="nucleotide sequence ID" value="NZ_FLRA01000023.1"/>
</dbReference>
<dbReference type="PANTHER" id="PTHR14237:SF19">
    <property type="entry name" value="MITOCHONDRIAL AMIDOXIME REDUCING COMPONENT 1"/>
    <property type="match status" value="1"/>
</dbReference>
<dbReference type="Proteomes" id="UP000092871">
    <property type="component" value="Unassembled WGS sequence"/>
</dbReference>
<dbReference type="InterPro" id="IPR011037">
    <property type="entry name" value="Pyrv_Knase-like_insert_dom_sf"/>
</dbReference>
<dbReference type="AlphaFoldDB" id="A0A1C3JUQ3"/>
<accession>A0A1C3JUQ3</accession>
<dbReference type="EMBL" id="FLRA01000023">
    <property type="protein sequence ID" value="SBT18981.1"/>
    <property type="molecule type" value="Genomic_DNA"/>
</dbReference>
<dbReference type="PANTHER" id="PTHR14237">
    <property type="entry name" value="MOLYBDOPTERIN COFACTOR SULFURASE MOSC"/>
    <property type="match status" value="1"/>
</dbReference>
<dbReference type="GO" id="GO:0030151">
    <property type="term" value="F:molybdenum ion binding"/>
    <property type="evidence" value="ECO:0007669"/>
    <property type="project" value="InterPro"/>
</dbReference>
<dbReference type="Pfam" id="PF03476">
    <property type="entry name" value="MOSC_N"/>
    <property type="match status" value="1"/>
</dbReference>
<dbReference type="GO" id="GO:0030170">
    <property type="term" value="F:pyridoxal phosphate binding"/>
    <property type="evidence" value="ECO:0007669"/>
    <property type="project" value="InterPro"/>
</dbReference>
<dbReference type="InterPro" id="IPR005303">
    <property type="entry name" value="MOCOS_middle"/>
</dbReference>
<dbReference type="SUPFAM" id="SSF141673">
    <property type="entry name" value="MOSC N-terminal domain-like"/>
    <property type="match status" value="1"/>
</dbReference>
<evidence type="ECO:0000313" key="5">
    <source>
        <dbReference type="Proteomes" id="UP000092871"/>
    </source>
</evidence>
<proteinExistence type="predicted"/>
<protein>
    <submittedName>
        <fullName evidence="2">MOSC domain protein</fullName>
    </submittedName>
</protein>
<organism evidence="2 5">
    <name type="scientific">Marinomonas gallaica</name>
    <dbReference type="NCBI Taxonomy" id="1806667"/>
    <lineage>
        <taxon>Bacteria</taxon>
        <taxon>Pseudomonadati</taxon>
        <taxon>Pseudomonadota</taxon>
        <taxon>Gammaproteobacteria</taxon>
        <taxon>Oceanospirillales</taxon>
        <taxon>Oceanospirillaceae</taxon>
        <taxon>Marinomonas</taxon>
    </lineage>
</organism>
<keyword evidence="4" id="KW-1185">Reference proteome</keyword>
<feature type="domain" description="MOSC" evidence="1">
    <location>
        <begin position="122"/>
        <end position="265"/>
    </location>
</feature>
<gene>
    <name evidence="2" type="ORF">MGA5115_03142</name>
    <name evidence="3" type="ORF">MGA5116_02546</name>
</gene>
<evidence type="ECO:0000313" key="3">
    <source>
        <dbReference type="EMBL" id="SBT21936.1"/>
    </source>
</evidence>
<evidence type="ECO:0000259" key="1">
    <source>
        <dbReference type="PROSITE" id="PS51340"/>
    </source>
</evidence>
<dbReference type="SUPFAM" id="SSF50800">
    <property type="entry name" value="PK beta-barrel domain-like"/>
    <property type="match status" value="1"/>
</dbReference>
<sequence length="277" mass="31443">MSLIVSGLYIYPVKSCQAVPLQASTVTQSGLLFDRRFMVINKEGLFLTAREYPQLTLIDAKSVQHGLVLTHPSMSNPLPLEIETFTNEYRETEIWEKPVSANITHPSANAWFSELLNQPVELVYFGEHSTRFTSRRPDQPVAFADGYPFLLTTQASLDDLNKSGPQINEMERFRPNIVISGNEAFNEDTWKRIRIGDVIFENVKPCVRCLFITLDPDTAERSPKGEPLRTLAKYRLFDKEGVTFGVNLVTENEGVIAVGDEVEILEYQTPYAYTDKR</sequence>
<reference evidence="2 5" key="2">
    <citation type="submission" date="2016-06" db="EMBL/GenBank/DDBJ databases">
        <authorList>
            <person name="Kjaerup R.B."/>
            <person name="Dalgaard T.S."/>
            <person name="Juul-Madsen H.R."/>
        </authorList>
    </citation>
    <scope>NUCLEOTIDE SEQUENCE [LARGE SCALE GENOMIC DNA]</scope>
    <source>
        <strain evidence="2 5">CECT 5115</strain>
    </source>
</reference>
<dbReference type="PROSITE" id="PS51340">
    <property type="entry name" value="MOSC"/>
    <property type="match status" value="1"/>
</dbReference>
<dbReference type="Pfam" id="PF03473">
    <property type="entry name" value="MOSC"/>
    <property type="match status" value="1"/>
</dbReference>